<dbReference type="RefSeq" id="WP_338451916.1">
    <property type="nucleotide sequence ID" value="NZ_CP137640.1"/>
</dbReference>
<dbReference type="Proteomes" id="UP001357223">
    <property type="component" value="Chromosome"/>
</dbReference>
<organism evidence="1 2">
    <name type="scientific">Niallia oryzisoli</name>
    <dbReference type="NCBI Taxonomy" id="1737571"/>
    <lineage>
        <taxon>Bacteria</taxon>
        <taxon>Bacillati</taxon>
        <taxon>Bacillota</taxon>
        <taxon>Bacilli</taxon>
        <taxon>Bacillales</taxon>
        <taxon>Bacillaceae</taxon>
        <taxon>Niallia</taxon>
    </lineage>
</organism>
<proteinExistence type="predicted"/>
<gene>
    <name evidence="1" type="ORF">R4Z09_08615</name>
</gene>
<sequence length="95" mass="11177">MKKVLDAIYNWLTIKVVIDERPEDQAAAETETLFRTILTEDLGVSEIQVTKESDFYYITYVKDGVQQNTRFPIELIEVMLNQINESPERYQNFPE</sequence>
<evidence type="ECO:0000313" key="2">
    <source>
        <dbReference type="Proteomes" id="UP001357223"/>
    </source>
</evidence>
<evidence type="ECO:0008006" key="3">
    <source>
        <dbReference type="Google" id="ProtNLM"/>
    </source>
</evidence>
<accession>A0ABZ2CGW4</accession>
<reference evidence="1 2" key="1">
    <citation type="submission" date="2023-10" db="EMBL/GenBank/DDBJ databases">
        <title>Niallia locisalis sp.nov. isolated from a salt pond sample.</title>
        <authorList>
            <person name="Li X.-J."/>
            <person name="Dong L."/>
        </authorList>
    </citation>
    <scope>NUCLEOTIDE SEQUENCE [LARGE SCALE GENOMIC DNA]</scope>
    <source>
        <strain evidence="1 2">DSM 29761</strain>
    </source>
</reference>
<dbReference type="EMBL" id="CP137640">
    <property type="protein sequence ID" value="WVX83024.1"/>
    <property type="molecule type" value="Genomic_DNA"/>
</dbReference>
<protein>
    <recommendedName>
        <fullName evidence="3">DUF4194 domain-containing protein</fullName>
    </recommendedName>
</protein>
<keyword evidence="2" id="KW-1185">Reference proteome</keyword>
<evidence type="ECO:0000313" key="1">
    <source>
        <dbReference type="EMBL" id="WVX83024.1"/>
    </source>
</evidence>
<name>A0ABZ2CGW4_9BACI</name>